<sequence>MLSGGRGIVQLPYQTIEATARGGLKDFEDACGYLEFQDDQTE</sequence>
<reference evidence="1" key="1">
    <citation type="submission" date="2018-11" db="EMBL/GenBank/DDBJ databases">
        <authorList>
            <consortium name="Pathogen Informatics"/>
        </authorList>
    </citation>
    <scope>NUCLEOTIDE SEQUENCE</scope>
</reference>
<dbReference type="OrthoDB" id="418484at2759"/>
<name>A0A448WWX8_9PLAT</name>
<organism evidence="1 2">
    <name type="scientific">Protopolystoma xenopodis</name>
    <dbReference type="NCBI Taxonomy" id="117903"/>
    <lineage>
        <taxon>Eukaryota</taxon>
        <taxon>Metazoa</taxon>
        <taxon>Spiralia</taxon>
        <taxon>Lophotrochozoa</taxon>
        <taxon>Platyhelminthes</taxon>
        <taxon>Monogenea</taxon>
        <taxon>Polyopisthocotylea</taxon>
        <taxon>Polystomatidea</taxon>
        <taxon>Polystomatidae</taxon>
        <taxon>Protopolystoma</taxon>
    </lineage>
</organism>
<comment type="caution">
    <text evidence="1">The sequence shown here is derived from an EMBL/GenBank/DDBJ whole genome shotgun (WGS) entry which is preliminary data.</text>
</comment>
<dbReference type="InterPro" id="IPR038081">
    <property type="entry name" value="CalX-like_sf"/>
</dbReference>
<protein>
    <submittedName>
        <fullName evidence="1">Uncharacterized protein</fullName>
    </submittedName>
</protein>
<dbReference type="SUPFAM" id="SSF141072">
    <property type="entry name" value="CalX-like"/>
    <property type="match status" value="1"/>
</dbReference>
<proteinExistence type="predicted"/>
<gene>
    <name evidence="1" type="ORF">PXEA_LOCUS15656</name>
</gene>
<keyword evidence="2" id="KW-1185">Reference proteome</keyword>
<dbReference type="Proteomes" id="UP000784294">
    <property type="component" value="Unassembled WGS sequence"/>
</dbReference>
<dbReference type="EMBL" id="CAAALY010055252">
    <property type="protein sequence ID" value="VEL22216.1"/>
    <property type="molecule type" value="Genomic_DNA"/>
</dbReference>
<dbReference type="Gene3D" id="2.60.40.2030">
    <property type="match status" value="1"/>
</dbReference>
<evidence type="ECO:0000313" key="1">
    <source>
        <dbReference type="EMBL" id="VEL22216.1"/>
    </source>
</evidence>
<accession>A0A448WWX8</accession>
<evidence type="ECO:0000313" key="2">
    <source>
        <dbReference type="Proteomes" id="UP000784294"/>
    </source>
</evidence>
<dbReference type="AlphaFoldDB" id="A0A448WWX8"/>